<dbReference type="InterPro" id="IPR036291">
    <property type="entry name" value="NAD(P)-bd_dom_sf"/>
</dbReference>
<feature type="compositionally biased region" description="Basic and acidic residues" evidence="1">
    <location>
        <begin position="80"/>
        <end position="93"/>
    </location>
</feature>
<protein>
    <submittedName>
        <fullName evidence="3">Oxidoreductase family, C-terminal alpha/beta domain</fullName>
    </submittedName>
</protein>
<dbReference type="Gene3D" id="3.40.50.720">
    <property type="entry name" value="NAD(P)-binding Rossmann-like Domain"/>
    <property type="match status" value="1"/>
</dbReference>
<reference evidence="3" key="1">
    <citation type="submission" date="2022-05" db="EMBL/GenBank/DDBJ databases">
        <title>The Musa troglodytarum L. genome provides insights into the mechanism of non-climacteric behaviour and enrichment of carotenoids.</title>
        <authorList>
            <person name="Wang J."/>
        </authorList>
    </citation>
    <scope>NUCLEOTIDE SEQUENCE</scope>
    <source>
        <tissue evidence="3">Leaf</tissue>
    </source>
</reference>
<dbReference type="PANTHER" id="PTHR46368">
    <property type="match status" value="1"/>
</dbReference>
<organism evidence="3 4">
    <name type="scientific">Musa troglodytarum</name>
    <name type="common">fe'i banana</name>
    <dbReference type="NCBI Taxonomy" id="320322"/>
    <lineage>
        <taxon>Eukaryota</taxon>
        <taxon>Viridiplantae</taxon>
        <taxon>Streptophyta</taxon>
        <taxon>Embryophyta</taxon>
        <taxon>Tracheophyta</taxon>
        <taxon>Spermatophyta</taxon>
        <taxon>Magnoliopsida</taxon>
        <taxon>Liliopsida</taxon>
        <taxon>Zingiberales</taxon>
        <taxon>Musaceae</taxon>
        <taxon>Musa</taxon>
    </lineage>
</organism>
<evidence type="ECO:0000313" key="3">
    <source>
        <dbReference type="EMBL" id="URE45344.1"/>
    </source>
</evidence>
<evidence type="ECO:0000313" key="4">
    <source>
        <dbReference type="Proteomes" id="UP001055439"/>
    </source>
</evidence>
<dbReference type="EMBL" id="CP097511">
    <property type="protein sequence ID" value="URE45344.1"/>
    <property type="molecule type" value="Genomic_DNA"/>
</dbReference>
<proteinExistence type="predicted"/>
<accession>A0A9E7I4E7</accession>
<dbReference type="AlphaFoldDB" id="A0A9E7I4E7"/>
<dbReference type="InterPro" id="IPR000683">
    <property type="entry name" value="Gfo/Idh/MocA-like_OxRdtase_N"/>
</dbReference>
<gene>
    <name evidence="3" type="ORF">MUK42_32731</name>
</gene>
<evidence type="ECO:0000259" key="2">
    <source>
        <dbReference type="Pfam" id="PF01408"/>
    </source>
</evidence>
<feature type="region of interest" description="Disordered" evidence="1">
    <location>
        <begin position="73"/>
        <end position="101"/>
    </location>
</feature>
<name>A0A9E7I4E7_9LILI</name>
<dbReference type="Pfam" id="PF01408">
    <property type="entry name" value="GFO_IDH_MocA"/>
    <property type="match status" value="1"/>
</dbReference>
<keyword evidence="4" id="KW-1185">Reference proteome</keyword>
<feature type="domain" description="Gfo/Idh/MocA-like oxidoreductase N-terminal" evidence="2">
    <location>
        <begin position="130"/>
        <end position="192"/>
    </location>
</feature>
<dbReference type="Proteomes" id="UP001055439">
    <property type="component" value="Chromosome 9"/>
</dbReference>
<dbReference type="PANTHER" id="PTHR46368:SF4">
    <property type="entry name" value="OS10G0403700 PROTEIN"/>
    <property type="match status" value="1"/>
</dbReference>
<evidence type="ECO:0000256" key="1">
    <source>
        <dbReference type="SAM" id="MobiDB-lite"/>
    </source>
</evidence>
<dbReference type="SUPFAM" id="SSF51735">
    <property type="entry name" value="NAD(P)-binding Rossmann-fold domains"/>
    <property type="match status" value="1"/>
</dbReference>
<dbReference type="OrthoDB" id="2129491at2759"/>
<dbReference type="GO" id="GO:0000166">
    <property type="term" value="F:nucleotide binding"/>
    <property type="evidence" value="ECO:0007669"/>
    <property type="project" value="InterPro"/>
</dbReference>
<sequence length="272" mass="30282">MNGPDSGLTSMPGPVKFHTLDHQVRDSCRGAHPTALRLKHNGRVLFRSVEVLFTTRAAKRTLASEYHIRSELSTTLQERNGGRDSEEQPDPVRHLGVRGNRPQARQCLRPRPLVGFRSRSLDKARRFIALGSCEAVLDDPGVDAVYVHLPTNLHVRWVVGAAERGEHLPLEKPTALCASDLDRILDACRFRGRPRCRSCCPIRPIHSIFSFAGDSDGSHCPPSMSSSRLIYHRSVSWCRSSRGWQEASEILLGSQMTNGQPSLGTASWCQMQ</sequence>